<keyword evidence="7" id="KW-0067">ATP-binding</keyword>
<dbReference type="InterPro" id="IPR018934">
    <property type="entry name" value="RIO_dom"/>
</dbReference>
<evidence type="ECO:0000256" key="11">
    <source>
        <dbReference type="PIRNR" id="PIRNR038146"/>
    </source>
</evidence>
<evidence type="ECO:0000256" key="2">
    <source>
        <dbReference type="ARBA" id="ARBA00022527"/>
    </source>
</evidence>
<evidence type="ECO:0000256" key="7">
    <source>
        <dbReference type="ARBA" id="ARBA00022840"/>
    </source>
</evidence>
<dbReference type="EC" id="2.7.11.1" evidence="11"/>
<dbReference type="InterPro" id="IPR000687">
    <property type="entry name" value="RIO_kinase"/>
</dbReference>
<dbReference type="EMBL" id="JARBDR010000018">
    <property type="protein sequence ID" value="KAJ8321907.1"/>
    <property type="molecule type" value="Genomic_DNA"/>
</dbReference>
<evidence type="ECO:0000313" key="15">
    <source>
        <dbReference type="Proteomes" id="UP001217089"/>
    </source>
</evidence>
<dbReference type="SMART" id="SM00090">
    <property type="entry name" value="RIO"/>
    <property type="match status" value="1"/>
</dbReference>
<evidence type="ECO:0000256" key="3">
    <source>
        <dbReference type="ARBA" id="ARBA00022679"/>
    </source>
</evidence>
<dbReference type="InterPro" id="IPR011009">
    <property type="entry name" value="Kinase-like_dom_sf"/>
</dbReference>
<dbReference type="SUPFAM" id="SSF56112">
    <property type="entry name" value="Protein kinase-like (PK-like)"/>
    <property type="match status" value="1"/>
</dbReference>
<dbReference type="Proteomes" id="UP001217089">
    <property type="component" value="Unassembled WGS sequence"/>
</dbReference>
<evidence type="ECO:0000256" key="5">
    <source>
        <dbReference type="ARBA" id="ARBA00022741"/>
    </source>
</evidence>
<keyword evidence="3 11" id="KW-0808">Transferase</keyword>
<feature type="compositionally biased region" description="Acidic residues" evidence="12">
    <location>
        <begin position="536"/>
        <end position="551"/>
    </location>
</feature>
<dbReference type="Gene3D" id="1.10.510.10">
    <property type="entry name" value="Transferase(Phosphotransferase) domain 1"/>
    <property type="match status" value="1"/>
</dbReference>
<evidence type="ECO:0000256" key="12">
    <source>
        <dbReference type="SAM" id="MobiDB-lite"/>
    </source>
</evidence>
<dbReference type="Gene3D" id="3.30.200.20">
    <property type="entry name" value="Phosphorylase Kinase, domain 1"/>
    <property type="match status" value="1"/>
</dbReference>
<keyword evidence="5 11" id="KW-0547">Nucleotide-binding</keyword>
<keyword evidence="8 11" id="KW-0460">Magnesium</keyword>
<evidence type="ECO:0000313" key="14">
    <source>
        <dbReference type="EMBL" id="KAJ8321907.1"/>
    </source>
</evidence>
<feature type="region of interest" description="Disordered" evidence="12">
    <location>
        <begin position="530"/>
        <end position="551"/>
    </location>
</feature>
<evidence type="ECO:0000256" key="1">
    <source>
        <dbReference type="ARBA" id="ARBA00009196"/>
    </source>
</evidence>
<keyword evidence="2 11" id="KW-0723">Serine/threonine-protein kinase</keyword>
<evidence type="ECO:0000259" key="13">
    <source>
        <dbReference type="SMART" id="SM00090"/>
    </source>
</evidence>
<keyword evidence="15" id="KW-1185">Reference proteome</keyword>
<protein>
    <recommendedName>
        <fullName evidence="11">Serine/threonine-protein kinase RIO3</fullName>
        <ecNumber evidence="11">2.7.11.1</ecNumber>
    </recommendedName>
</protein>
<dbReference type="PANTHER" id="PTHR45723">
    <property type="entry name" value="SERINE/THREONINE-PROTEIN KINASE RIO1"/>
    <property type="match status" value="1"/>
</dbReference>
<comment type="similarity">
    <text evidence="1 11">Belongs to the protein kinase superfamily. RIO-type Ser/Thr kinase family.</text>
</comment>
<proteinExistence type="inferred from homology"/>
<sequence length="551" mass="63320">MEGTLTENTGPDLLITDRQLPITMSSPWGVKQQVEVVPSSLHDIMSEQFIEQEEEQVKTNMSSRTDVDLDTLIAANALNDNDTSNDLMLARMLQMEYDKENNDQLKREEKHYNGKSKVSISFEKYRSNQSGCKEVEDEDDDDYIDEIDEAKTEWEQPPPTFKRSGISGKGKNITTKHDAVICGRRNASRLMDLPPEFETGDGEGMDMKLPNHVYNKLKVHSMSENKRSHRLHEKKEHSTAEHAIDPRTRLILYKMVNNGVLESISGTVSTGKESVIFHALGGKLGEHSLSEEIAIKVYKTTLNEFKTREKYVHGDFRFSKDEFKKQNPRKIISIWAEKETANLNRMKRCKIPCPHVQLVRKHCLLMSFIGKDQKPAPKLKDAVMSPADYEDAYSQVINIMKKLHRECNLVHADLNEYNMLWFNDQVWVIDVSQAVDKTHPKALEFLVRDCKNVSTFFKKNGVHQVKSAEELFNEITELNIHGEGGDFVAQVQRYDKEKRMELLAHQACTKEYPFDYFFDKSLQDRAEELKKLGFSDSEEDEDDGGDGVDQE</sequence>
<evidence type="ECO:0000256" key="4">
    <source>
        <dbReference type="ARBA" id="ARBA00022723"/>
    </source>
</evidence>
<comment type="catalytic activity">
    <reaction evidence="10 11">
        <text>L-seryl-[protein] + ATP = O-phospho-L-seryl-[protein] + ADP + H(+)</text>
        <dbReference type="Rhea" id="RHEA:17989"/>
        <dbReference type="Rhea" id="RHEA-COMP:9863"/>
        <dbReference type="Rhea" id="RHEA-COMP:11604"/>
        <dbReference type="ChEBI" id="CHEBI:15378"/>
        <dbReference type="ChEBI" id="CHEBI:29999"/>
        <dbReference type="ChEBI" id="CHEBI:30616"/>
        <dbReference type="ChEBI" id="CHEBI:83421"/>
        <dbReference type="ChEBI" id="CHEBI:456216"/>
        <dbReference type="EC" id="2.7.11.1"/>
    </reaction>
</comment>
<accession>A0ABQ9FXC6</accession>
<dbReference type="PROSITE" id="PS01245">
    <property type="entry name" value="RIO1"/>
    <property type="match status" value="1"/>
</dbReference>
<comment type="cofactor">
    <cofactor evidence="11">
        <name>Mg(2+)</name>
        <dbReference type="ChEBI" id="CHEBI:18420"/>
    </cofactor>
</comment>
<dbReference type="InterPro" id="IPR018935">
    <property type="entry name" value="RIO_kinase_CS"/>
</dbReference>
<dbReference type="InterPro" id="IPR017406">
    <property type="entry name" value="Ser/Thr_kinase_Rio3"/>
</dbReference>
<reference evidence="14 15" key="1">
    <citation type="submission" date="2022-12" db="EMBL/GenBank/DDBJ databases">
        <title>Chromosome-level genome of Tegillarca granosa.</title>
        <authorList>
            <person name="Kim J."/>
        </authorList>
    </citation>
    <scope>NUCLEOTIDE SEQUENCE [LARGE SCALE GENOMIC DNA]</scope>
    <source>
        <strain evidence="14">Teg-2019</strain>
        <tissue evidence="14">Adductor muscle</tissue>
    </source>
</reference>
<keyword evidence="6 11" id="KW-0418">Kinase</keyword>
<dbReference type="InterPro" id="IPR051272">
    <property type="entry name" value="RIO-type_Ser/Thr_kinase"/>
</dbReference>
<dbReference type="PIRSF" id="PIRSF038146">
    <property type="entry name" value="Ser/Thr_PK_RIO3"/>
    <property type="match status" value="1"/>
</dbReference>
<evidence type="ECO:0000256" key="8">
    <source>
        <dbReference type="ARBA" id="ARBA00022842"/>
    </source>
</evidence>
<evidence type="ECO:0000256" key="6">
    <source>
        <dbReference type="ARBA" id="ARBA00022777"/>
    </source>
</evidence>
<evidence type="ECO:0000256" key="9">
    <source>
        <dbReference type="ARBA" id="ARBA00047899"/>
    </source>
</evidence>
<comment type="caution">
    <text evidence="14">The sequence shown here is derived from an EMBL/GenBank/DDBJ whole genome shotgun (WGS) entry which is preliminary data.</text>
</comment>
<organism evidence="14 15">
    <name type="scientific">Tegillarca granosa</name>
    <name type="common">Malaysian cockle</name>
    <name type="synonym">Anadara granosa</name>
    <dbReference type="NCBI Taxonomy" id="220873"/>
    <lineage>
        <taxon>Eukaryota</taxon>
        <taxon>Metazoa</taxon>
        <taxon>Spiralia</taxon>
        <taxon>Lophotrochozoa</taxon>
        <taxon>Mollusca</taxon>
        <taxon>Bivalvia</taxon>
        <taxon>Autobranchia</taxon>
        <taxon>Pteriomorphia</taxon>
        <taxon>Arcoida</taxon>
        <taxon>Arcoidea</taxon>
        <taxon>Arcidae</taxon>
        <taxon>Tegillarca</taxon>
    </lineage>
</organism>
<keyword evidence="4 11" id="KW-0479">Metal-binding</keyword>
<comment type="catalytic activity">
    <reaction evidence="9 11">
        <text>L-threonyl-[protein] + ATP = O-phospho-L-threonyl-[protein] + ADP + H(+)</text>
        <dbReference type="Rhea" id="RHEA:46608"/>
        <dbReference type="Rhea" id="RHEA-COMP:11060"/>
        <dbReference type="Rhea" id="RHEA-COMP:11605"/>
        <dbReference type="ChEBI" id="CHEBI:15378"/>
        <dbReference type="ChEBI" id="CHEBI:30013"/>
        <dbReference type="ChEBI" id="CHEBI:30616"/>
        <dbReference type="ChEBI" id="CHEBI:61977"/>
        <dbReference type="ChEBI" id="CHEBI:456216"/>
        <dbReference type="EC" id="2.7.11.1"/>
    </reaction>
</comment>
<dbReference type="Pfam" id="PF01163">
    <property type="entry name" value="RIO1"/>
    <property type="match status" value="1"/>
</dbReference>
<feature type="domain" description="RIO kinase" evidence="13">
    <location>
        <begin position="233"/>
        <end position="477"/>
    </location>
</feature>
<gene>
    <name evidence="14" type="ORF">KUTeg_000378</name>
</gene>
<evidence type="ECO:0000256" key="10">
    <source>
        <dbReference type="ARBA" id="ARBA00048679"/>
    </source>
</evidence>
<name>A0ABQ9FXC6_TEGGR</name>